<accession>A0A2S6GEX1</accession>
<evidence type="ECO:0000313" key="2">
    <source>
        <dbReference type="Proteomes" id="UP000239203"/>
    </source>
</evidence>
<organism evidence="1 2">
    <name type="scientific">Actinokineospora auranticolor</name>
    <dbReference type="NCBI Taxonomy" id="155976"/>
    <lineage>
        <taxon>Bacteria</taxon>
        <taxon>Bacillati</taxon>
        <taxon>Actinomycetota</taxon>
        <taxon>Actinomycetes</taxon>
        <taxon>Pseudonocardiales</taxon>
        <taxon>Pseudonocardiaceae</taxon>
        <taxon>Actinokineospora</taxon>
    </lineage>
</organism>
<evidence type="ECO:0000313" key="1">
    <source>
        <dbReference type="EMBL" id="PPK63788.1"/>
    </source>
</evidence>
<sequence length="316" mass="35109">MTTAEDLVRDLKPLRKGRGLDGPRAAAQITAQVRVVFALDGESGAAVELADRLRELAAHLPPDLRLAVLAAYALTEHTRLPTLKERLDLVERELERDTRTVVRRVDEGLLLIAEAAIARWRPVPDDERAGTPWRTTALSCAVVMDQPTPQVYETRRVAVTGAPATGLDLEYSVPIGGTGPGPSPDNPVVEVLFGGTLRTYLRHSRSRVGYRLVLPKELAPNTEHEYKLRFTFADRVTMSPYYLCTPRYPCARFDLHVRFGAGRVPRGVWRIDGLFPNEVDDLTSPRDPLDIDPAGEVHLGFTNLVPRFSFGAAWLF</sequence>
<dbReference type="OrthoDB" id="3805675at2"/>
<dbReference type="AlphaFoldDB" id="A0A2S6GEX1"/>
<dbReference type="Proteomes" id="UP000239203">
    <property type="component" value="Unassembled WGS sequence"/>
</dbReference>
<keyword evidence="2" id="KW-1185">Reference proteome</keyword>
<gene>
    <name evidence="1" type="ORF">CLV40_12428</name>
</gene>
<dbReference type="EMBL" id="PTIX01000024">
    <property type="protein sequence ID" value="PPK63788.1"/>
    <property type="molecule type" value="Genomic_DNA"/>
</dbReference>
<protein>
    <submittedName>
        <fullName evidence="1">Uncharacterized protein</fullName>
    </submittedName>
</protein>
<comment type="caution">
    <text evidence="1">The sequence shown here is derived from an EMBL/GenBank/DDBJ whole genome shotgun (WGS) entry which is preliminary data.</text>
</comment>
<reference evidence="1 2" key="1">
    <citation type="submission" date="2018-02" db="EMBL/GenBank/DDBJ databases">
        <title>Genomic Encyclopedia of Archaeal and Bacterial Type Strains, Phase II (KMG-II): from individual species to whole genera.</title>
        <authorList>
            <person name="Goeker M."/>
        </authorList>
    </citation>
    <scope>NUCLEOTIDE SEQUENCE [LARGE SCALE GENOMIC DNA]</scope>
    <source>
        <strain evidence="1 2">YU 961-1</strain>
    </source>
</reference>
<proteinExistence type="predicted"/>
<dbReference type="RefSeq" id="WP_104482411.1">
    <property type="nucleotide sequence ID" value="NZ_CP154825.1"/>
</dbReference>
<name>A0A2S6GEX1_9PSEU</name>